<dbReference type="AlphaFoldDB" id="A0A8S1T449"/>
<gene>
    <name evidence="1" type="ORF">POCTA_138.1.T0180401</name>
</gene>
<evidence type="ECO:0000313" key="2">
    <source>
        <dbReference type="Proteomes" id="UP000683925"/>
    </source>
</evidence>
<organism evidence="1 2">
    <name type="scientific">Paramecium octaurelia</name>
    <dbReference type="NCBI Taxonomy" id="43137"/>
    <lineage>
        <taxon>Eukaryota</taxon>
        <taxon>Sar</taxon>
        <taxon>Alveolata</taxon>
        <taxon>Ciliophora</taxon>
        <taxon>Intramacronucleata</taxon>
        <taxon>Oligohymenophorea</taxon>
        <taxon>Peniculida</taxon>
        <taxon>Parameciidae</taxon>
        <taxon>Paramecium</taxon>
    </lineage>
</organism>
<reference evidence="1" key="1">
    <citation type="submission" date="2021-01" db="EMBL/GenBank/DDBJ databases">
        <authorList>
            <consortium name="Genoscope - CEA"/>
            <person name="William W."/>
        </authorList>
    </citation>
    <scope>NUCLEOTIDE SEQUENCE</scope>
</reference>
<name>A0A8S1T449_PAROT</name>
<evidence type="ECO:0000313" key="1">
    <source>
        <dbReference type="EMBL" id="CAD8146618.1"/>
    </source>
</evidence>
<dbReference type="OrthoDB" id="306346at2759"/>
<dbReference type="Proteomes" id="UP000683925">
    <property type="component" value="Unassembled WGS sequence"/>
</dbReference>
<keyword evidence="2" id="KW-1185">Reference proteome</keyword>
<sequence>MGGGTNYGPPFQQTLEILKENQEYDNSVILFYTDGEATYPQKVIEQYGALSKKMKDSIYFLACSQPIKSSSLNEILNFFKREFIYSEWRDQITPSDLNKNWAEMISQAHLDKYKA</sequence>
<dbReference type="CDD" id="cd00198">
    <property type="entry name" value="vWFA"/>
    <property type="match status" value="1"/>
</dbReference>
<comment type="caution">
    <text evidence="1">The sequence shown here is derived from an EMBL/GenBank/DDBJ whole genome shotgun (WGS) entry which is preliminary data.</text>
</comment>
<evidence type="ECO:0008006" key="3">
    <source>
        <dbReference type="Google" id="ProtNLM"/>
    </source>
</evidence>
<accession>A0A8S1T449</accession>
<protein>
    <recommendedName>
        <fullName evidence="3">VWFA domain-containing protein</fullName>
    </recommendedName>
</protein>
<dbReference type="EMBL" id="CAJJDP010000018">
    <property type="protein sequence ID" value="CAD8146618.1"/>
    <property type="molecule type" value="Genomic_DNA"/>
</dbReference>
<proteinExistence type="predicted"/>